<organism evidence="3 4">
    <name type="scientific">Caloramator quimbayensis</name>
    <dbReference type="NCBI Taxonomy" id="1147123"/>
    <lineage>
        <taxon>Bacteria</taxon>
        <taxon>Bacillati</taxon>
        <taxon>Bacillota</taxon>
        <taxon>Clostridia</taxon>
        <taxon>Eubacteriales</taxon>
        <taxon>Clostridiaceae</taxon>
        <taxon>Caloramator</taxon>
    </lineage>
</organism>
<evidence type="ECO:0000313" key="3">
    <source>
        <dbReference type="EMBL" id="SKB00040.1"/>
    </source>
</evidence>
<dbReference type="OrthoDB" id="5461347at2"/>
<dbReference type="AlphaFoldDB" id="A0A1T4YEC1"/>
<dbReference type="InterPro" id="IPR001387">
    <property type="entry name" value="Cro/C1-type_HTH"/>
</dbReference>
<protein>
    <submittedName>
        <fullName evidence="3">Helix-turn-helix</fullName>
    </submittedName>
</protein>
<sequence length="74" mass="8324">MSDEQKKIIGEIISNKRAELNLTQQELAEKSNLSRSYIADIEAGRYIPSVKSLIAIASVLKLDLNFLTKMTEIQ</sequence>
<keyword evidence="1" id="KW-0238">DNA-binding</keyword>
<dbReference type="RefSeq" id="WP_078697800.1">
    <property type="nucleotide sequence ID" value="NZ_FUYH01000041.1"/>
</dbReference>
<reference evidence="4" key="1">
    <citation type="submission" date="2017-02" db="EMBL/GenBank/DDBJ databases">
        <authorList>
            <person name="Varghese N."/>
            <person name="Submissions S."/>
        </authorList>
    </citation>
    <scope>NUCLEOTIDE SEQUENCE [LARGE SCALE GENOMIC DNA]</scope>
    <source>
        <strain evidence="4">USBA 833</strain>
    </source>
</reference>
<dbReference type="Proteomes" id="UP000190105">
    <property type="component" value="Unassembled WGS sequence"/>
</dbReference>
<dbReference type="GO" id="GO:0003677">
    <property type="term" value="F:DNA binding"/>
    <property type="evidence" value="ECO:0007669"/>
    <property type="project" value="UniProtKB-KW"/>
</dbReference>
<dbReference type="InterPro" id="IPR050807">
    <property type="entry name" value="TransReg_Diox_bact_type"/>
</dbReference>
<proteinExistence type="predicted"/>
<dbReference type="PROSITE" id="PS50943">
    <property type="entry name" value="HTH_CROC1"/>
    <property type="match status" value="1"/>
</dbReference>
<dbReference type="GO" id="GO:0005829">
    <property type="term" value="C:cytosol"/>
    <property type="evidence" value="ECO:0007669"/>
    <property type="project" value="TreeGrafter"/>
</dbReference>
<dbReference type="CDD" id="cd00093">
    <property type="entry name" value="HTH_XRE"/>
    <property type="match status" value="1"/>
</dbReference>
<dbReference type="Gene3D" id="1.10.260.40">
    <property type="entry name" value="lambda repressor-like DNA-binding domains"/>
    <property type="match status" value="1"/>
</dbReference>
<dbReference type="SUPFAM" id="SSF47413">
    <property type="entry name" value="lambda repressor-like DNA-binding domains"/>
    <property type="match status" value="1"/>
</dbReference>
<accession>A0A1T4YEC1</accession>
<gene>
    <name evidence="3" type="ORF">SAMN05443428_1413</name>
</gene>
<dbReference type="PANTHER" id="PTHR46797:SF1">
    <property type="entry name" value="METHYLPHOSPHONATE SYNTHASE"/>
    <property type="match status" value="1"/>
</dbReference>
<dbReference type="EMBL" id="FUYH01000041">
    <property type="protein sequence ID" value="SKB00040.1"/>
    <property type="molecule type" value="Genomic_DNA"/>
</dbReference>
<dbReference type="InterPro" id="IPR010982">
    <property type="entry name" value="Lambda_DNA-bd_dom_sf"/>
</dbReference>
<dbReference type="SMART" id="SM00530">
    <property type="entry name" value="HTH_XRE"/>
    <property type="match status" value="1"/>
</dbReference>
<feature type="domain" description="HTH cro/C1-type" evidence="2">
    <location>
        <begin position="13"/>
        <end position="67"/>
    </location>
</feature>
<name>A0A1T4YEC1_9CLOT</name>
<evidence type="ECO:0000313" key="4">
    <source>
        <dbReference type="Proteomes" id="UP000190105"/>
    </source>
</evidence>
<dbReference type="Pfam" id="PF01381">
    <property type="entry name" value="HTH_3"/>
    <property type="match status" value="1"/>
</dbReference>
<keyword evidence="4" id="KW-1185">Reference proteome</keyword>
<evidence type="ECO:0000256" key="1">
    <source>
        <dbReference type="ARBA" id="ARBA00023125"/>
    </source>
</evidence>
<dbReference type="STRING" id="1147123.SAMN05443428_1413"/>
<dbReference type="PANTHER" id="PTHR46797">
    <property type="entry name" value="HTH-TYPE TRANSCRIPTIONAL REGULATOR"/>
    <property type="match status" value="1"/>
</dbReference>
<dbReference type="GO" id="GO:0003700">
    <property type="term" value="F:DNA-binding transcription factor activity"/>
    <property type="evidence" value="ECO:0007669"/>
    <property type="project" value="TreeGrafter"/>
</dbReference>
<evidence type="ECO:0000259" key="2">
    <source>
        <dbReference type="PROSITE" id="PS50943"/>
    </source>
</evidence>